<dbReference type="EMBL" id="WUTS01000001">
    <property type="protein sequence ID" value="NAW12018.1"/>
    <property type="molecule type" value="Genomic_DNA"/>
</dbReference>
<dbReference type="Proteomes" id="UP000448235">
    <property type="component" value="Unassembled WGS sequence"/>
</dbReference>
<dbReference type="Pfam" id="PF10115">
    <property type="entry name" value="HlyU"/>
    <property type="match status" value="1"/>
</dbReference>
<name>A0A7X5ALV2_9GAMM</name>
<evidence type="ECO:0000313" key="1">
    <source>
        <dbReference type="EMBL" id="NAW12018.1"/>
    </source>
</evidence>
<protein>
    <recommendedName>
        <fullName evidence="3">Transcriptional activator HlyU</fullName>
    </recommendedName>
</protein>
<proteinExistence type="predicted"/>
<dbReference type="RefSeq" id="WP_161422618.1">
    <property type="nucleotide sequence ID" value="NZ_JARWMY010000007.1"/>
</dbReference>
<gene>
    <name evidence="1" type="ORF">GRB80_04095</name>
</gene>
<dbReference type="InterPro" id="IPR018772">
    <property type="entry name" value="Transcription_activator_HlyU"/>
</dbReference>
<evidence type="ECO:0000313" key="2">
    <source>
        <dbReference type="Proteomes" id="UP000448235"/>
    </source>
</evidence>
<accession>A0A7X5ALV2</accession>
<organism evidence="1 2">
    <name type="scientific">Halomonas icarae</name>
    <dbReference type="NCBI Taxonomy" id="2691040"/>
    <lineage>
        <taxon>Bacteria</taxon>
        <taxon>Pseudomonadati</taxon>
        <taxon>Pseudomonadota</taxon>
        <taxon>Gammaproteobacteria</taxon>
        <taxon>Oceanospirillales</taxon>
        <taxon>Halomonadaceae</taxon>
        <taxon>Halomonas</taxon>
    </lineage>
</organism>
<evidence type="ECO:0008006" key="3">
    <source>
        <dbReference type="Google" id="ProtNLM"/>
    </source>
</evidence>
<sequence length="106" mass="11667">MFKKLLSGLLGAGDDDGSAGHAPAAEPVEHNGYLIVSEPAQEGGQYRVSGWIRRPLSGDGEEDEDEVLEHRFERSDMVPGREACDELMISKARRFIDEMGDGMFAR</sequence>
<keyword evidence="2" id="KW-1185">Reference proteome</keyword>
<comment type="caution">
    <text evidence="1">The sequence shown here is derived from an EMBL/GenBank/DDBJ whole genome shotgun (WGS) entry which is preliminary data.</text>
</comment>
<dbReference type="AlphaFoldDB" id="A0A7X5ALV2"/>
<reference evidence="1 2" key="1">
    <citation type="submission" date="2019-12" db="EMBL/GenBank/DDBJ databases">
        <title>Draft genome sequencing of Halomonas icarensis D1-1.</title>
        <authorList>
            <person name="Pandiyan K."/>
            <person name="Kushwaha P."/>
            <person name="Gowdham M."/>
            <person name="Chakdar H."/>
            <person name="Singh A."/>
            <person name="Kumar M."/>
            <person name="Saxena A.K."/>
        </authorList>
    </citation>
    <scope>NUCLEOTIDE SEQUENCE [LARGE SCALE GENOMIC DNA]</scope>
    <source>
        <strain evidence="1 2">D1-1</strain>
    </source>
</reference>